<reference evidence="4" key="1">
    <citation type="submission" date="2011-07" db="EMBL/GenBank/DDBJ databases">
        <title>Complete genome sequence of Acetobacterium woodii.</title>
        <authorList>
            <person name="Poehlein A."/>
            <person name="Schmidt S."/>
            <person name="Kaster A.-K."/>
            <person name="Goenrich M."/>
            <person name="Vollmers J."/>
            <person name="Thuermer A."/>
            <person name="Gottschalk G."/>
            <person name="Thauer R.K."/>
            <person name="Daniel R."/>
            <person name="Mueller V."/>
        </authorList>
    </citation>
    <scope>NUCLEOTIDE SEQUENCE [LARGE SCALE GENOMIC DNA]</scope>
    <source>
        <strain evidence="4">ATCC 29683 / DSM 1030 / JCM 2381 / KCTC 1655 / WB1</strain>
    </source>
</reference>
<dbReference type="EMBL" id="CP002987">
    <property type="protein sequence ID" value="AFA47219.1"/>
    <property type="molecule type" value="Genomic_DNA"/>
</dbReference>
<dbReference type="InterPro" id="IPR003709">
    <property type="entry name" value="VanY-like_core_dom"/>
</dbReference>
<dbReference type="KEGG" id="awo:Awo_c04180"/>
<proteinExistence type="predicted"/>
<dbReference type="AlphaFoldDB" id="H6LHP0"/>
<dbReference type="PANTHER" id="PTHR34385:SF1">
    <property type="entry name" value="PEPTIDOGLYCAN L-ALANYL-D-GLUTAMATE ENDOPEPTIDASE CWLK"/>
    <property type="match status" value="1"/>
</dbReference>
<organism evidence="3 4">
    <name type="scientific">Acetobacterium woodii (strain ATCC 29683 / DSM 1030 / JCM 2381 / KCTC 1655 / WB1)</name>
    <dbReference type="NCBI Taxonomy" id="931626"/>
    <lineage>
        <taxon>Bacteria</taxon>
        <taxon>Bacillati</taxon>
        <taxon>Bacillota</taxon>
        <taxon>Clostridia</taxon>
        <taxon>Eubacteriales</taxon>
        <taxon>Eubacteriaceae</taxon>
        <taxon>Acetobacterium</taxon>
    </lineage>
</organism>
<protein>
    <recommendedName>
        <fullName evidence="2">D-alanyl-D-alanine carboxypeptidase-like core domain-containing protein</fullName>
    </recommendedName>
</protein>
<dbReference type="SMART" id="SM00728">
    <property type="entry name" value="ChW"/>
    <property type="match status" value="6"/>
</dbReference>
<dbReference type="STRING" id="931626.Awo_c04180"/>
<dbReference type="Proteomes" id="UP000007177">
    <property type="component" value="Chromosome"/>
</dbReference>
<reference evidence="3 4" key="2">
    <citation type="journal article" date="2012" name="PLoS ONE">
        <title>An ancient pathway combining carbon dioxide fixation with the generation and utilization of a sodium ion gradient for ATP synthesis.</title>
        <authorList>
            <person name="Poehlein A."/>
            <person name="Schmidt S."/>
            <person name="Kaster A.K."/>
            <person name="Goenrich M."/>
            <person name="Vollmers J."/>
            <person name="Thurmer A."/>
            <person name="Bertsch J."/>
            <person name="Schuchmann K."/>
            <person name="Voigt B."/>
            <person name="Hecker M."/>
            <person name="Daniel R."/>
            <person name="Thauer R.K."/>
            <person name="Gottschalk G."/>
            <person name="Muller V."/>
        </authorList>
    </citation>
    <scope>NUCLEOTIDE SEQUENCE [LARGE SCALE GENOMIC DNA]</scope>
    <source>
        <strain evidence="4">ATCC 29683 / DSM 1030 / JCM 2381 / KCTC 1655 / WB1</strain>
    </source>
</reference>
<dbReference type="HOGENOM" id="CLU_486297_0_0_9"/>
<evidence type="ECO:0000313" key="4">
    <source>
        <dbReference type="Proteomes" id="UP000007177"/>
    </source>
</evidence>
<evidence type="ECO:0000256" key="1">
    <source>
        <dbReference type="SAM" id="Phobius"/>
    </source>
</evidence>
<dbReference type="Pfam" id="PF02557">
    <property type="entry name" value="VanY"/>
    <property type="match status" value="1"/>
</dbReference>
<dbReference type="CDD" id="cd14852">
    <property type="entry name" value="LD-carboxypeptidase"/>
    <property type="match status" value="1"/>
</dbReference>
<feature type="transmembrane region" description="Helical" evidence="1">
    <location>
        <begin position="21"/>
        <end position="42"/>
    </location>
</feature>
<dbReference type="OrthoDB" id="9792074at2"/>
<dbReference type="InterPro" id="IPR058193">
    <property type="entry name" value="VanY/YodJ_core_dom"/>
</dbReference>
<dbReference type="InterPro" id="IPR052179">
    <property type="entry name" value="DD-CPase-like"/>
</dbReference>
<dbReference type="PANTHER" id="PTHR34385">
    <property type="entry name" value="D-ALANYL-D-ALANINE CARBOXYPEPTIDASE"/>
    <property type="match status" value="1"/>
</dbReference>
<dbReference type="InterPro" id="IPR006637">
    <property type="entry name" value="ChW"/>
</dbReference>
<dbReference type="InterPro" id="IPR009045">
    <property type="entry name" value="Zn_M74/Hedgehog-like"/>
</dbReference>
<feature type="domain" description="D-alanyl-D-alanine carboxypeptidase-like core" evidence="2">
    <location>
        <begin position="411"/>
        <end position="539"/>
    </location>
</feature>
<evidence type="ECO:0000259" key="2">
    <source>
        <dbReference type="Pfam" id="PF02557"/>
    </source>
</evidence>
<dbReference type="SUPFAM" id="SSF55166">
    <property type="entry name" value="Hedgehog/DD-peptidase"/>
    <property type="match status" value="1"/>
</dbReference>
<dbReference type="GO" id="GO:0008233">
    <property type="term" value="F:peptidase activity"/>
    <property type="evidence" value="ECO:0007669"/>
    <property type="project" value="InterPro"/>
</dbReference>
<dbReference type="Gene3D" id="3.30.1380.10">
    <property type="match status" value="1"/>
</dbReference>
<dbReference type="eggNOG" id="COG1876">
    <property type="taxonomic scope" value="Bacteria"/>
</dbReference>
<keyword evidence="1" id="KW-1133">Transmembrane helix</keyword>
<dbReference type="GO" id="GO:0006508">
    <property type="term" value="P:proteolysis"/>
    <property type="evidence" value="ECO:0007669"/>
    <property type="project" value="InterPro"/>
</dbReference>
<keyword evidence="1" id="KW-0472">Membrane</keyword>
<dbReference type="Pfam" id="PF07538">
    <property type="entry name" value="ChW"/>
    <property type="match status" value="6"/>
</dbReference>
<keyword evidence="4" id="KW-1185">Reference proteome</keyword>
<evidence type="ECO:0000313" key="3">
    <source>
        <dbReference type="EMBL" id="AFA47219.1"/>
    </source>
</evidence>
<name>H6LHP0_ACEWD</name>
<keyword evidence="1" id="KW-0812">Transmembrane</keyword>
<accession>H6LHP0</accession>
<gene>
    <name evidence="3" type="ordered locus">Awo_c04180</name>
</gene>
<sequence length="560" mass="62132">MKKNVDEEDEMKKIKASENSVSSFLKISFLWMAFLMIISPVFNEVKAEGVSDQVENGIITSADSQNQDSSFENTAAPAMTCSYRTHVQNVGWQDYVENGAMSGTSGQGLRLEGIEILLANVTGDVKVEYATHVENIGWQDYVENGAMSGTSGQSLRLEAIKIRLTGSDAKDYDLYYQVHAQNFGWLDWAQNDMRSGTEGFGLRLEAIKIVIVPKGSPAPGSTERPFVTTDIQNTYQTHVQNIGWQGWKSNGEISGTTAQNLRLEAIEIKNENWESNVGISYQTHIQNIGWQGFKKDGEMSGTANEGLRIEAIQITLTGANADLFDVYYETYVEGFGWLPWVKNGESAGTEGLALRIEGIRIKILLKGAPKPETTENELGSMVQLVNKNHSVANDYVPGDLVWMNLPSTRDTQLRTEAAQHLNDLFNGANNSGLILYCCSGYRSYVTQSALYQWNVEKYGVGGAELVSARPGMSEHQLGLAMDVTAASVNFDLVENFGYTAEGQFIRDHAHEYGFIVRYPQDKTGITGYAYEPWHLRYVGVKVATAIYNSGKTLEEFYEIN</sequence>